<proteinExistence type="inferred from homology"/>
<comment type="function">
    <text evidence="1 15">Plays a role in the inhibition of the host NF-kappa-B pathway. This inhibition occurs at the receptor level, by preventing the signaling of TNFR1 as well as IL-1R and TLR3.</text>
</comment>
<sequence>MPAIHPPLYLTFLLPILLHLIITLYVWIMLTITHKTAVQHAALYQRSLFRWSFDHSL</sequence>
<evidence type="ECO:0000256" key="5">
    <source>
        <dbReference type="ARBA" id="ARBA00017613"/>
    </source>
</evidence>
<evidence type="ECO:0000256" key="9">
    <source>
        <dbReference type="ARBA" id="ARBA00022844"/>
    </source>
</evidence>
<evidence type="ECO:0000256" key="16">
    <source>
        <dbReference type="SAM" id="Phobius"/>
    </source>
</evidence>
<evidence type="ECO:0000256" key="2">
    <source>
        <dbReference type="ARBA" id="ARBA00004178"/>
    </source>
</evidence>
<evidence type="ECO:0000256" key="1">
    <source>
        <dbReference type="ARBA" id="ARBA00002033"/>
    </source>
</evidence>
<evidence type="ECO:0000256" key="14">
    <source>
        <dbReference type="ARBA" id="ARBA00046638"/>
    </source>
</evidence>
<dbReference type="GO" id="GO:0085034">
    <property type="term" value="P:symbiont-mediated suppression of host NF-kappaB cascade"/>
    <property type="evidence" value="ECO:0007669"/>
    <property type="project" value="UniProtKB-KW"/>
</dbReference>
<keyword evidence="7" id="KW-0945">Host-virus interaction</keyword>
<accession>A0A384SZF6</accession>
<name>A0A384SZF6_MUMPV</name>
<reference evidence="17" key="1">
    <citation type="submission" date="2016-08" db="EMBL/GenBank/DDBJ databases">
        <title>Evolutionary analysis of mumps viruses of genotype F collected in mainland China in 1995-2012.</title>
        <authorList>
            <person name="Cui A."/>
            <person name="Zhu Z."/>
            <person name="Xu W."/>
        </authorList>
    </citation>
    <scope>NUCLEOTIDE SEQUENCE</scope>
    <source>
        <strain evidence="17">MuVi/Jiangsu.CHN/14.12/2[F]</strain>
    </source>
</reference>
<dbReference type="EMBL" id="KX690602">
    <property type="protein sequence ID" value="AOF41557.1"/>
    <property type="molecule type" value="Viral_cRNA"/>
</dbReference>
<evidence type="ECO:0000256" key="15">
    <source>
        <dbReference type="PIRNR" id="PIRNR003923"/>
    </source>
</evidence>
<dbReference type="InterPro" id="IPR001477">
    <property type="entry name" value="SH"/>
</dbReference>
<dbReference type="Pfam" id="PF01445">
    <property type="entry name" value="SH"/>
    <property type="match status" value="1"/>
</dbReference>
<dbReference type="GO" id="GO:0020002">
    <property type="term" value="C:host cell plasma membrane"/>
    <property type="evidence" value="ECO:0007669"/>
    <property type="project" value="UniProtKB-SubCell"/>
</dbReference>
<keyword evidence="12 16" id="KW-1133">Transmembrane helix</keyword>
<evidence type="ECO:0000313" key="17">
    <source>
        <dbReference type="EMBL" id="AOF41557.1"/>
    </source>
</evidence>
<evidence type="ECO:0000256" key="4">
    <source>
        <dbReference type="ARBA" id="ARBA00005347"/>
    </source>
</evidence>
<organism evidence="17">
    <name type="scientific">Mumps virus genotype F</name>
    <dbReference type="NCBI Taxonomy" id="1384673"/>
    <lineage>
        <taxon>Viruses</taxon>
        <taxon>Riboviria</taxon>
        <taxon>Orthornavirae</taxon>
        <taxon>Negarnaviricota</taxon>
        <taxon>Haploviricotina</taxon>
        <taxon>Monjiviricetes</taxon>
        <taxon>Mononegavirales</taxon>
        <taxon>Paramyxoviridae</taxon>
        <taxon>Rubulavirinae</taxon>
        <taxon>Orthorubulavirus</taxon>
        <taxon>Orthorubulavirus parotitidis</taxon>
        <taxon>Mumps orthorubulavirus</taxon>
    </lineage>
</organism>
<keyword evidence="8 16" id="KW-0812">Transmembrane</keyword>
<keyword evidence="9 15" id="KW-0946">Virion</keyword>
<dbReference type="GO" id="GO:0055036">
    <property type="term" value="C:virion membrane"/>
    <property type="evidence" value="ECO:0007669"/>
    <property type="project" value="UniProtKB-SubCell"/>
</dbReference>
<evidence type="ECO:0000256" key="12">
    <source>
        <dbReference type="ARBA" id="ARBA00022989"/>
    </source>
</evidence>
<evidence type="ECO:0000256" key="6">
    <source>
        <dbReference type="ARBA" id="ARBA00022511"/>
    </source>
</evidence>
<gene>
    <name evidence="17" type="primary">SH</name>
</gene>
<keyword evidence="6" id="KW-1032">Host cell membrane</keyword>
<comment type="subunit">
    <text evidence="14">Interacts with host TNFRSF1A, RIPK1 and IRAK1; these interactions interfere with host NF-kappa-B activation at the level of receptor complexes. Interacts with host protein UBQLN4.</text>
</comment>
<evidence type="ECO:0000256" key="3">
    <source>
        <dbReference type="ARBA" id="ARBA00004381"/>
    </source>
</evidence>
<comment type="similarity">
    <text evidence="4 15">Belongs to the rubulavirus small hydrophobic protein family.</text>
</comment>
<evidence type="ECO:0000256" key="11">
    <source>
        <dbReference type="ARBA" id="ARBA00022870"/>
    </source>
</evidence>
<evidence type="ECO:0000256" key="13">
    <source>
        <dbReference type="ARBA" id="ARBA00023136"/>
    </source>
</evidence>
<feature type="transmembrane region" description="Helical" evidence="16">
    <location>
        <begin position="12"/>
        <end position="30"/>
    </location>
</feature>
<evidence type="ECO:0000256" key="7">
    <source>
        <dbReference type="ARBA" id="ARBA00022581"/>
    </source>
</evidence>
<evidence type="ECO:0000256" key="8">
    <source>
        <dbReference type="ARBA" id="ARBA00022692"/>
    </source>
</evidence>
<dbReference type="PIRSF" id="PIRSF003923">
    <property type="entry name" value="SH"/>
    <property type="match status" value="1"/>
</dbReference>
<evidence type="ECO:0000256" key="10">
    <source>
        <dbReference type="ARBA" id="ARBA00022863"/>
    </source>
</evidence>
<comment type="subcellular location">
    <subcellularLocation>
        <location evidence="2">Host cell membrane</location>
        <topology evidence="2">Single-pass membrane protein</topology>
    </subcellularLocation>
    <subcellularLocation>
        <location evidence="3">Virion membrane</location>
        <topology evidence="3">Single-pass membrane protein</topology>
    </subcellularLocation>
</comment>
<keyword evidence="10" id="KW-1100">Inhibition of host NF-kappa-B by virus</keyword>
<protein>
    <recommendedName>
        <fullName evidence="5 15">Small hydrophobic protein</fullName>
    </recommendedName>
</protein>
<keyword evidence="13 15" id="KW-0472">Membrane</keyword>
<keyword evidence="11" id="KW-1043">Host membrane</keyword>